<evidence type="ECO:0000256" key="1">
    <source>
        <dbReference type="SAM" id="Phobius"/>
    </source>
</evidence>
<keyword evidence="1" id="KW-0812">Transmembrane</keyword>
<gene>
    <name evidence="2" type="ORF">URODEC1_LOCUS5610</name>
</gene>
<feature type="transmembrane region" description="Helical" evidence="1">
    <location>
        <begin position="26"/>
        <end position="43"/>
    </location>
</feature>
<reference evidence="3" key="1">
    <citation type="submission" date="2024-06" db="EMBL/GenBank/DDBJ databases">
        <authorList>
            <person name="Ryan C."/>
        </authorList>
    </citation>
    <scope>NUCLEOTIDE SEQUENCE [LARGE SCALE GENOMIC DNA]</scope>
</reference>
<keyword evidence="1" id="KW-1133">Transmembrane helix</keyword>
<dbReference type="AlphaFoldDB" id="A0ABC8VS45"/>
<dbReference type="EMBL" id="OZ075120">
    <property type="protein sequence ID" value="CAL4894743.1"/>
    <property type="molecule type" value="Genomic_DNA"/>
</dbReference>
<reference evidence="2 3" key="2">
    <citation type="submission" date="2024-10" db="EMBL/GenBank/DDBJ databases">
        <authorList>
            <person name="Ryan C."/>
        </authorList>
    </citation>
    <scope>NUCLEOTIDE SEQUENCE [LARGE SCALE GENOMIC DNA]</scope>
</reference>
<evidence type="ECO:0000313" key="3">
    <source>
        <dbReference type="Proteomes" id="UP001497457"/>
    </source>
</evidence>
<keyword evidence="1" id="KW-0472">Membrane</keyword>
<name>A0ABC8VS45_9POAL</name>
<protein>
    <submittedName>
        <fullName evidence="2">Uncharacterized protein</fullName>
    </submittedName>
</protein>
<proteinExistence type="predicted"/>
<dbReference type="Proteomes" id="UP001497457">
    <property type="component" value="Chromosome 10rd"/>
</dbReference>
<feature type="transmembrane region" description="Helical" evidence="1">
    <location>
        <begin position="49"/>
        <end position="68"/>
    </location>
</feature>
<keyword evidence="3" id="KW-1185">Reference proteome</keyword>
<sequence>MAGVQVQVQELPLRVPPPIPRREGPSRFLALLGASLVVLSLVVKPPVHAGLALAGFLLWLLGAARLLLFGQAGRQRPVFQGALEAATARFFFARQVPEPAPEAAAAPPV</sequence>
<organism evidence="2 3">
    <name type="scientific">Urochloa decumbens</name>
    <dbReference type="NCBI Taxonomy" id="240449"/>
    <lineage>
        <taxon>Eukaryota</taxon>
        <taxon>Viridiplantae</taxon>
        <taxon>Streptophyta</taxon>
        <taxon>Embryophyta</taxon>
        <taxon>Tracheophyta</taxon>
        <taxon>Spermatophyta</taxon>
        <taxon>Magnoliopsida</taxon>
        <taxon>Liliopsida</taxon>
        <taxon>Poales</taxon>
        <taxon>Poaceae</taxon>
        <taxon>PACMAD clade</taxon>
        <taxon>Panicoideae</taxon>
        <taxon>Panicodae</taxon>
        <taxon>Paniceae</taxon>
        <taxon>Melinidinae</taxon>
        <taxon>Urochloa</taxon>
    </lineage>
</organism>
<evidence type="ECO:0000313" key="2">
    <source>
        <dbReference type="EMBL" id="CAL4894743.1"/>
    </source>
</evidence>
<accession>A0ABC8VS45</accession>